<dbReference type="Gene3D" id="3.30.1240.10">
    <property type="match status" value="1"/>
</dbReference>
<dbReference type="Gene3D" id="3.40.50.1000">
    <property type="entry name" value="HAD superfamily/HAD-like"/>
    <property type="match status" value="1"/>
</dbReference>
<dbReference type="SFLD" id="SFLDG01140">
    <property type="entry name" value="C2.B:_Phosphomannomutase_and_P"/>
    <property type="match status" value="1"/>
</dbReference>
<keyword evidence="2" id="KW-1185">Reference proteome</keyword>
<dbReference type="KEGG" id="auh:AWM75_00485"/>
<dbReference type="STRING" id="128944.AWM75_00485"/>
<dbReference type="EMBL" id="CP014163">
    <property type="protein sequence ID" value="AMB98559.1"/>
    <property type="molecule type" value="Genomic_DNA"/>
</dbReference>
<sequence>MTAKKIIFLDIDGTLVDYHNQLPASAKQAIQLAQANGHQVYAVTGRSKAEIYQDILDLGLDGYIGGNGNYIESQGQVVCHQLMSGDQIRQIVDWLNQRGLAFYLESNSGLYASASFAVDAEPAVRAYMAGEGQAGAQSVTVAQVFPEMIYGADLYRDDVNKVSFVLTGSDDLAAARQAFPDLLVGSWGGQGEEALFGDLALAGVNKQTAIASLLDYLGLDRANSLAFGDAKVDIPMLEYCQVGVAMGSGGPEIKAMADYVTAGVNEDGLYQAFKHFGLI</sequence>
<reference evidence="1 2" key="1">
    <citation type="journal article" date="2016" name="Genome Announc.">
        <title>Complete Genome Sequences of Aerococcus christensenii CCUG 28831T, Aerococcus sanguinicola CCUG 43001T, Aerococcus urinae CCUG 36881T, Aerococcus urinaeequi CCUG 28094T, Aerococcus urinaehominis CCUG 42038 BT, and Aerococcus viridans CCUG 4311T.</title>
        <authorList>
            <person name="Carkaci D."/>
            <person name="Dargis R."/>
            <person name="Nielsen X.C."/>
            <person name="Skovgaard O."/>
            <person name="Fuursted K."/>
            <person name="Christensen J.J."/>
        </authorList>
    </citation>
    <scope>NUCLEOTIDE SEQUENCE [LARGE SCALE GENOMIC DNA]</scope>
    <source>
        <strain evidence="1 2">CCUG42038B</strain>
    </source>
</reference>
<accession>A0A109RGC7</accession>
<gene>
    <name evidence="1" type="ORF">AWM75_00485</name>
</gene>
<dbReference type="Proteomes" id="UP000062260">
    <property type="component" value="Chromosome"/>
</dbReference>
<keyword evidence="1" id="KW-0378">Hydrolase</keyword>
<evidence type="ECO:0000313" key="1">
    <source>
        <dbReference type="EMBL" id="AMB98559.1"/>
    </source>
</evidence>
<dbReference type="GO" id="GO:0016791">
    <property type="term" value="F:phosphatase activity"/>
    <property type="evidence" value="ECO:0007669"/>
    <property type="project" value="TreeGrafter"/>
</dbReference>
<evidence type="ECO:0000313" key="2">
    <source>
        <dbReference type="Proteomes" id="UP000062260"/>
    </source>
</evidence>
<dbReference type="InterPro" id="IPR036412">
    <property type="entry name" value="HAD-like_sf"/>
</dbReference>
<dbReference type="SFLD" id="SFLDS00003">
    <property type="entry name" value="Haloacid_Dehalogenase"/>
    <property type="match status" value="1"/>
</dbReference>
<dbReference type="InterPro" id="IPR023214">
    <property type="entry name" value="HAD_sf"/>
</dbReference>
<dbReference type="AlphaFoldDB" id="A0A109RGC7"/>
<proteinExistence type="predicted"/>
<dbReference type="GO" id="GO:0000287">
    <property type="term" value="F:magnesium ion binding"/>
    <property type="evidence" value="ECO:0007669"/>
    <property type="project" value="TreeGrafter"/>
</dbReference>
<dbReference type="NCBIfam" id="TIGR00099">
    <property type="entry name" value="Cof-subfamily"/>
    <property type="match status" value="1"/>
</dbReference>
<dbReference type="GO" id="GO:0005829">
    <property type="term" value="C:cytosol"/>
    <property type="evidence" value="ECO:0007669"/>
    <property type="project" value="TreeGrafter"/>
</dbReference>
<reference evidence="2" key="2">
    <citation type="submission" date="2016-01" db="EMBL/GenBank/DDBJ databases">
        <title>Six Aerococcus type strain genome sequencing and assembly using PacBio and Illumina Hiseq.</title>
        <authorList>
            <person name="Carkaci D."/>
            <person name="Dargis R."/>
            <person name="Nielsen X.C."/>
            <person name="Skovgaard O."/>
            <person name="Fuursted K."/>
            <person name="Christensen J.J."/>
        </authorList>
    </citation>
    <scope>NUCLEOTIDE SEQUENCE [LARGE SCALE GENOMIC DNA]</scope>
    <source>
        <strain evidence="2">CCUG42038B</strain>
    </source>
</reference>
<dbReference type="RefSeq" id="WP_067977218.1">
    <property type="nucleotide sequence ID" value="NZ_CP014163.1"/>
</dbReference>
<dbReference type="PANTHER" id="PTHR10000">
    <property type="entry name" value="PHOSPHOSERINE PHOSPHATASE"/>
    <property type="match status" value="1"/>
</dbReference>
<name>A0A109RGC7_9LACT</name>
<dbReference type="SUPFAM" id="SSF56784">
    <property type="entry name" value="HAD-like"/>
    <property type="match status" value="1"/>
</dbReference>
<organism evidence="1 2">
    <name type="scientific">Aerococcus urinaehominis</name>
    <dbReference type="NCBI Taxonomy" id="128944"/>
    <lineage>
        <taxon>Bacteria</taxon>
        <taxon>Bacillati</taxon>
        <taxon>Bacillota</taxon>
        <taxon>Bacilli</taxon>
        <taxon>Lactobacillales</taxon>
        <taxon>Aerococcaceae</taxon>
        <taxon>Aerococcus</taxon>
    </lineage>
</organism>
<dbReference type="Pfam" id="PF08282">
    <property type="entry name" value="Hydrolase_3"/>
    <property type="match status" value="1"/>
</dbReference>
<dbReference type="OrthoDB" id="9810101at2"/>
<dbReference type="PANTHER" id="PTHR10000:SF25">
    <property type="entry name" value="PHOSPHATASE YKRA-RELATED"/>
    <property type="match status" value="1"/>
</dbReference>
<protein>
    <submittedName>
        <fullName evidence="1">HAD family hydrolase</fullName>
    </submittedName>
</protein>
<dbReference type="InterPro" id="IPR000150">
    <property type="entry name" value="Cof"/>
</dbReference>